<accession>A0A822V8T4</accession>
<sequence>METPPGHHNSISNCVYSNLLEVPNITLMPQLQVSRSGTATDRNILIGRPGKDGKPPAQTRAIQKDKSALGLHAWPSP</sequence>
<evidence type="ECO:0000313" key="3">
    <source>
        <dbReference type="Proteomes" id="UP000192074"/>
    </source>
</evidence>
<proteinExistence type="predicted"/>
<organism evidence="2 3">
    <name type="scientific">Agrobacterium tumefaciens str. B6</name>
    <dbReference type="NCBI Taxonomy" id="1183423"/>
    <lineage>
        <taxon>Bacteria</taxon>
        <taxon>Pseudomonadati</taxon>
        <taxon>Pseudomonadota</taxon>
        <taxon>Alphaproteobacteria</taxon>
        <taxon>Hyphomicrobiales</taxon>
        <taxon>Rhizobiaceae</taxon>
        <taxon>Rhizobium/Agrobacterium group</taxon>
        <taxon>Agrobacterium</taxon>
        <taxon>Agrobacterium tumefaciens complex</taxon>
    </lineage>
</organism>
<evidence type="ECO:0000313" key="2">
    <source>
        <dbReference type="EMBL" id="CVI22171.1"/>
    </source>
</evidence>
<dbReference type="EMBL" id="FCNL01000034">
    <property type="protein sequence ID" value="CVI22171.1"/>
    <property type="molecule type" value="Genomic_DNA"/>
</dbReference>
<dbReference type="Proteomes" id="UP000192074">
    <property type="component" value="Unassembled WGS sequence"/>
</dbReference>
<name>A0A822V8T4_AGRTU</name>
<comment type="caution">
    <text evidence="2">The sequence shown here is derived from an EMBL/GenBank/DDBJ whole genome shotgun (WGS) entry which is preliminary data.</text>
</comment>
<gene>
    <name evidence="2" type="ORF">AGR4A_Lc40302</name>
</gene>
<protein>
    <submittedName>
        <fullName evidence="2">Uncharacterized protein</fullName>
    </submittedName>
</protein>
<reference evidence="2 3" key="1">
    <citation type="submission" date="2016-01" db="EMBL/GenBank/DDBJ databases">
        <authorList>
            <person name="Regsiter A."/>
            <person name="william w."/>
        </authorList>
    </citation>
    <scope>NUCLEOTIDE SEQUENCE [LARGE SCALE GENOMIC DNA]</scope>
    <source>
        <strain evidence="2 3">B6</strain>
    </source>
</reference>
<evidence type="ECO:0000256" key="1">
    <source>
        <dbReference type="SAM" id="MobiDB-lite"/>
    </source>
</evidence>
<feature type="region of interest" description="Disordered" evidence="1">
    <location>
        <begin position="46"/>
        <end position="77"/>
    </location>
</feature>
<dbReference type="AlphaFoldDB" id="A0A822V8T4"/>